<name>A0A7X5BZP7_9BACL</name>
<dbReference type="CDD" id="cd08023">
    <property type="entry name" value="GH16_laminarinase_like"/>
    <property type="match status" value="1"/>
</dbReference>
<keyword evidence="4" id="KW-1185">Reference proteome</keyword>
<comment type="caution">
    <text evidence="3">The sequence shown here is derived from an EMBL/GenBank/DDBJ whole genome shotgun (WGS) entry which is preliminary data.</text>
</comment>
<dbReference type="OrthoDB" id="9761789at2"/>
<dbReference type="PANTHER" id="PTHR10963:SF55">
    <property type="entry name" value="GLYCOSIDE HYDROLASE FAMILY 16 PROTEIN"/>
    <property type="match status" value="1"/>
</dbReference>
<evidence type="ECO:0000313" key="3">
    <source>
        <dbReference type="EMBL" id="NBC68415.1"/>
    </source>
</evidence>
<dbReference type="PROSITE" id="PS51762">
    <property type="entry name" value="GH16_2"/>
    <property type="match status" value="1"/>
</dbReference>
<feature type="domain" description="GH16" evidence="2">
    <location>
        <begin position="1"/>
        <end position="192"/>
    </location>
</feature>
<dbReference type="InterPro" id="IPR000757">
    <property type="entry name" value="Beta-glucanase-like"/>
</dbReference>
<dbReference type="Pfam" id="PF00722">
    <property type="entry name" value="Glyco_hydro_16"/>
    <property type="match status" value="1"/>
</dbReference>
<dbReference type="SUPFAM" id="SSF49899">
    <property type="entry name" value="Concanavalin A-like lectins/glucanases"/>
    <property type="match status" value="1"/>
</dbReference>
<dbReference type="Proteomes" id="UP000558113">
    <property type="component" value="Unassembled WGS sequence"/>
</dbReference>
<dbReference type="InterPro" id="IPR013320">
    <property type="entry name" value="ConA-like_dom_sf"/>
</dbReference>
<keyword evidence="3" id="KW-0378">Hydrolase</keyword>
<evidence type="ECO:0000313" key="4">
    <source>
        <dbReference type="Proteomes" id="UP000558113"/>
    </source>
</evidence>
<dbReference type="EMBL" id="JAAAMU010000002">
    <property type="protein sequence ID" value="NBC68415.1"/>
    <property type="molecule type" value="Genomic_DNA"/>
</dbReference>
<accession>A0A7X5BZP7</accession>
<dbReference type="AlphaFoldDB" id="A0A7X5BZP7"/>
<evidence type="ECO:0000259" key="2">
    <source>
        <dbReference type="PROSITE" id="PS51762"/>
    </source>
</evidence>
<dbReference type="Gene3D" id="2.60.120.200">
    <property type="match status" value="1"/>
</dbReference>
<dbReference type="PANTHER" id="PTHR10963">
    <property type="entry name" value="GLYCOSYL HYDROLASE-RELATED"/>
    <property type="match status" value="1"/>
</dbReference>
<evidence type="ECO:0000256" key="1">
    <source>
        <dbReference type="ARBA" id="ARBA00006865"/>
    </source>
</evidence>
<dbReference type="GO" id="GO:0004553">
    <property type="term" value="F:hydrolase activity, hydrolyzing O-glycosyl compounds"/>
    <property type="evidence" value="ECO:0007669"/>
    <property type="project" value="InterPro"/>
</dbReference>
<organism evidence="3 4">
    <name type="scientific">Paenibacillus sacheonensis</name>
    <dbReference type="NCBI Taxonomy" id="742054"/>
    <lineage>
        <taxon>Bacteria</taxon>
        <taxon>Bacillati</taxon>
        <taxon>Bacillota</taxon>
        <taxon>Bacilli</taxon>
        <taxon>Bacillales</taxon>
        <taxon>Paenibacillaceae</taxon>
        <taxon>Paenibacillus</taxon>
    </lineage>
</organism>
<reference evidence="3 4" key="1">
    <citation type="submission" date="2020-01" db="EMBL/GenBank/DDBJ databases">
        <title>Paenibacillus soybeanensis sp. nov. isolated from the nodules of soybean (Glycine max(L.) Merr).</title>
        <authorList>
            <person name="Wang H."/>
        </authorList>
    </citation>
    <scope>NUCLEOTIDE SEQUENCE [LARGE SCALE GENOMIC DNA]</scope>
    <source>
        <strain evidence="3 4">DSM 23054</strain>
    </source>
</reference>
<proteinExistence type="inferred from homology"/>
<dbReference type="GO" id="GO:0005975">
    <property type="term" value="P:carbohydrate metabolic process"/>
    <property type="evidence" value="ECO:0007669"/>
    <property type="project" value="InterPro"/>
</dbReference>
<protein>
    <submittedName>
        <fullName evidence="3">Family 16 glycosylhydrolase</fullName>
    </submittedName>
</protein>
<gene>
    <name evidence="3" type="ORF">GT003_05340</name>
</gene>
<comment type="similarity">
    <text evidence="1">Belongs to the glycosyl hydrolase 16 family.</text>
</comment>
<sequence length="192" mass="21231">MRIRSTKTPTGYVDPQGWGRTHFGGLLSSVRLDGTGIAATNGYFEPRILMPNGKGAWPAFWLMSKNSTGPSHVSSTAELDTVEAYGHASTGACSSVHWWGVSPETHQTNCSESNFAYGDNASTWHTYGTKVTPTTIYFYIDNVQVWSQPSFSQACTPLYFMLNLALGGGWPTDLAKYNDQIDMYVDYVRVFQ</sequence>
<dbReference type="RefSeq" id="WP_161695170.1">
    <property type="nucleotide sequence ID" value="NZ_JAAAMU010000002.1"/>
</dbReference>
<dbReference type="InterPro" id="IPR050546">
    <property type="entry name" value="Glycosyl_Hydrlase_16"/>
</dbReference>